<evidence type="ECO:0000256" key="6">
    <source>
        <dbReference type="ARBA" id="ARBA00022968"/>
    </source>
</evidence>
<dbReference type="Proteomes" id="UP001519460">
    <property type="component" value="Unassembled WGS sequence"/>
</dbReference>
<dbReference type="InterPro" id="IPR003406">
    <property type="entry name" value="Glyco_trans_14"/>
</dbReference>
<keyword evidence="5" id="KW-0812">Transmembrane</keyword>
<evidence type="ECO:0000256" key="11">
    <source>
        <dbReference type="SAM" id="SignalP"/>
    </source>
</evidence>
<evidence type="ECO:0000313" key="12">
    <source>
        <dbReference type="EMBL" id="KAK7498618.1"/>
    </source>
</evidence>
<keyword evidence="8" id="KW-0472">Membrane</keyword>
<keyword evidence="6" id="KW-0735">Signal-anchor</keyword>
<evidence type="ECO:0000256" key="7">
    <source>
        <dbReference type="ARBA" id="ARBA00022989"/>
    </source>
</evidence>
<comment type="subcellular location">
    <subcellularLocation>
        <location evidence="1">Membrane</location>
        <topology evidence="1">Single-pass type II membrane protein</topology>
    </subcellularLocation>
</comment>
<comment type="similarity">
    <text evidence="10">Belongs to the glycosyltransferase 14 family.</text>
</comment>
<evidence type="ECO:0000313" key="13">
    <source>
        <dbReference type="Proteomes" id="UP001519460"/>
    </source>
</evidence>
<dbReference type="Pfam" id="PF02485">
    <property type="entry name" value="Branch"/>
    <property type="match status" value="2"/>
</dbReference>
<proteinExistence type="inferred from homology"/>
<evidence type="ECO:0008006" key="14">
    <source>
        <dbReference type="Google" id="ProtNLM"/>
    </source>
</evidence>
<keyword evidence="3" id="KW-0328">Glycosyltransferase</keyword>
<protein>
    <recommendedName>
        <fullName evidence="14">Beta-1,3-galactosyl-O-glycosyl-glycoprotein beta-1,6-N-acetylglucosaminyltransferase</fullName>
    </recommendedName>
</protein>
<dbReference type="PANTHER" id="PTHR19297:SF181">
    <property type="entry name" value="PROTEIN XYLOSYLTRANSFERASE"/>
    <property type="match status" value="1"/>
</dbReference>
<name>A0ABD0LHN8_9CAEN</name>
<evidence type="ECO:0000256" key="2">
    <source>
        <dbReference type="ARBA" id="ARBA00004922"/>
    </source>
</evidence>
<evidence type="ECO:0000256" key="4">
    <source>
        <dbReference type="ARBA" id="ARBA00022679"/>
    </source>
</evidence>
<keyword evidence="11" id="KW-0732">Signal</keyword>
<feature type="chain" id="PRO_5044826638" description="Beta-1,3-galactosyl-O-glycosyl-glycoprotein beta-1,6-N-acetylglucosaminyltransferase" evidence="11">
    <location>
        <begin position="22"/>
        <end position="482"/>
    </location>
</feature>
<evidence type="ECO:0000256" key="10">
    <source>
        <dbReference type="ARBA" id="ARBA00038150"/>
    </source>
</evidence>
<dbReference type="PANTHER" id="PTHR19297">
    <property type="entry name" value="GLYCOSYLTRANSFERASE 14 FAMILY MEMBER"/>
    <property type="match status" value="1"/>
</dbReference>
<evidence type="ECO:0000256" key="9">
    <source>
        <dbReference type="ARBA" id="ARBA00023180"/>
    </source>
</evidence>
<organism evidence="12 13">
    <name type="scientific">Batillaria attramentaria</name>
    <dbReference type="NCBI Taxonomy" id="370345"/>
    <lineage>
        <taxon>Eukaryota</taxon>
        <taxon>Metazoa</taxon>
        <taxon>Spiralia</taxon>
        <taxon>Lophotrochozoa</taxon>
        <taxon>Mollusca</taxon>
        <taxon>Gastropoda</taxon>
        <taxon>Caenogastropoda</taxon>
        <taxon>Sorbeoconcha</taxon>
        <taxon>Cerithioidea</taxon>
        <taxon>Batillariidae</taxon>
        <taxon>Batillaria</taxon>
    </lineage>
</organism>
<dbReference type="GO" id="GO:0016757">
    <property type="term" value="F:glycosyltransferase activity"/>
    <property type="evidence" value="ECO:0007669"/>
    <property type="project" value="UniProtKB-KW"/>
</dbReference>
<comment type="caution">
    <text evidence="12">The sequence shown here is derived from an EMBL/GenBank/DDBJ whole genome shotgun (WGS) entry which is preliminary data.</text>
</comment>
<evidence type="ECO:0000256" key="1">
    <source>
        <dbReference type="ARBA" id="ARBA00004606"/>
    </source>
</evidence>
<sequence>MFRRCRRPKTLGVSLVLLVLCVQILHMLLEMQREATPAASSGTFDTAFGSDFLKIAYGGINNRLGRSQQSIRMYGPFAPDFSDSVGLKDLQRYDCVRALEGFQQHQPLPSAPVKRLSDQDFIRLTKDCKQFRSKYGYQRYRTVTQEELNFPLAFNILLYKDVDQLHILLRAIYRPHNSYCLHVDGNASPDVYSAASGLANCLDNVFLVSQRENITYGGFSRLQADINCMKNHMHRTSSNPHYTNETSLHQQSTSPWRYLINLPSQQFPLKTNLELVKILQIYNGSNDIEGITGGRMMRSRFAFKHEYRRHPNTGRVEIVKTDTPHPPPPHNITVVKGSAYGVFSRQFVQFLLQDARARDLLEWCRSVSSPDEYYWATLHHDAKLNAPGGYSGPPDKKPWLAVYASWPPRDLCLSGKSVRGVCIFGVRDLPQLVSRKELFANKFYMDFQPEALHCLDQWIMNKSRAALPVETFYYRQLPFVRR</sequence>
<dbReference type="EMBL" id="JACVVK020000050">
    <property type="protein sequence ID" value="KAK7498618.1"/>
    <property type="molecule type" value="Genomic_DNA"/>
</dbReference>
<gene>
    <name evidence="12" type="ORF">BaRGS_00010278</name>
</gene>
<keyword evidence="4" id="KW-0808">Transferase</keyword>
<evidence type="ECO:0000256" key="3">
    <source>
        <dbReference type="ARBA" id="ARBA00022676"/>
    </source>
</evidence>
<evidence type="ECO:0000256" key="5">
    <source>
        <dbReference type="ARBA" id="ARBA00022692"/>
    </source>
</evidence>
<reference evidence="12 13" key="1">
    <citation type="journal article" date="2023" name="Sci. Data">
        <title>Genome assembly of the Korean intertidal mud-creeper Batillaria attramentaria.</title>
        <authorList>
            <person name="Patra A.K."/>
            <person name="Ho P.T."/>
            <person name="Jun S."/>
            <person name="Lee S.J."/>
            <person name="Kim Y."/>
            <person name="Won Y.J."/>
        </authorList>
    </citation>
    <scope>NUCLEOTIDE SEQUENCE [LARGE SCALE GENOMIC DNA]</scope>
    <source>
        <strain evidence="12">Wonlab-2016</strain>
    </source>
</reference>
<keyword evidence="13" id="KW-1185">Reference proteome</keyword>
<accession>A0ABD0LHN8</accession>
<keyword evidence="9" id="KW-0325">Glycoprotein</keyword>
<comment type="pathway">
    <text evidence="2">Protein modification; protein glycosylation.</text>
</comment>
<keyword evidence="7" id="KW-1133">Transmembrane helix</keyword>
<dbReference type="AlphaFoldDB" id="A0ABD0LHN8"/>
<dbReference type="GO" id="GO:0016020">
    <property type="term" value="C:membrane"/>
    <property type="evidence" value="ECO:0007669"/>
    <property type="project" value="UniProtKB-SubCell"/>
</dbReference>
<feature type="signal peptide" evidence="11">
    <location>
        <begin position="1"/>
        <end position="21"/>
    </location>
</feature>
<evidence type="ECO:0000256" key="8">
    <source>
        <dbReference type="ARBA" id="ARBA00023136"/>
    </source>
</evidence>